<dbReference type="InterPro" id="IPR016181">
    <property type="entry name" value="Acyl_CoA_acyltransferase"/>
</dbReference>
<reference evidence="2 3" key="1">
    <citation type="submission" date="2019-03" db="EMBL/GenBank/DDBJ databases">
        <title>Draft genome sequences of novel Actinobacteria.</title>
        <authorList>
            <person name="Sahin N."/>
            <person name="Ay H."/>
            <person name="Saygin H."/>
        </authorList>
    </citation>
    <scope>NUCLEOTIDE SEQUENCE [LARGE SCALE GENOMIC DNA]</scope>
    <source>
        <strain evidence="2 3">JCM 13523</strain>
    </source>
</reference>
<dbReference type="Gene3D" id="3.40.630.30">
    <property type="match status" value="1"/>
</dbReference>
<evidence type="ECO:0000259" key="1">
    <source>
        <dbReference type="PROSITE" id="PS51186"/>
    </source>
</evidence>
<feature type="domain" description="N-acetyltransferase" evidence="1">
    <location>
        <begin position="210"/>
        <end position="390"/>
    </location>
</feature>
<organism evidence="2 3">
    <name type="scientific">Kribbella antibiotica</name>
    <dbReference type="NCBI Taxonomy" id="190195"/>
    <lineage>
        <taxon>Bacteria</taxon>
        <taxon>Bacillati</taxon>
        <taxon>Actinomycetota</taxon>
        <taxon>Actinomycetes</taxon>
        <taxon>Propionibacteriales</taxon>
        <taxon>Kribbellaceae</taxon>
        <taxon>Kribbella</taxon>
    </lineage>
</organism>
<keyword evidence="2" id="KW-0808">Transferase</keyword>
<dbReference type="Proteomes" id="UP000295124">
    <property type="component" value="Unassembled WGS sequence"/>
</dbReference>
<dbReference type="GO" id="GO:0016747">
    <property type="term" value="F:acyltransferase activity, transferring groups other than amino-acyl groups"/>
    <property type="evidence" value="ECO:0007669"/>
    <property type="project" value="InterPro"/>
</dbReference>
<dbReference type="AlphaFoldDB" id="A0A4R4ZWX6"/>
<comment type="caution">
    <text evidence="2">The sequence shown here is derived from an EMBL/GenBank/DDBJ whole genome shotgun (WGS) entry which is preliminary data.</text>
</comment>
<dbReference type="SUPFAM" id="SSF55729">
    <property type="entry name" value="Acyl-CoA N-acyltransferases (Nat)"/>
    <property type="match status" value="1"/>
</dbReference>
<sequence>MICMTAVTHQSAVLATPVRGRADLTAFIRFPYTVYRDHPFWVAPLEREQRAFLDPRRNPFFDVGTVQLFLARRGSAIVGRIAAVIDSRYTERHDPACGQFGLFECLDDSEAAAALFDAVAGWLDVRGLTKMLGPLSFSTNDECGLLVDGFDGPPSILMPYNPAYYPKLLVECGFGKAKDLLSWRIPMPADGEPVARIRQSADRSLAAPDVCVRALDPARYDADMAAVKDIYNDAWAENYAAVPMTDREFTHVIGGLKPLIKPELLQFVEIDGEPIAFTLWLPDANQALGVIHGRLTRFGLPIGLIKLSRASRRINRTRAITSGIKKAHRSRGLAAALFAETQRAAFQLGYTETEMSWVLEDNEPANRTVEACGGVLFRTHRLYERAMTPDPGSDPS</sequence>
<dbReference type="OrthoDB" id="9806005at2"/>
<gene>
    <name evidence="2" type="ORF">E1263_06520</name>
</gene>
<dbReference type="Pfam" id="PF00583">
    <property type="entry name" value="Acetyltransf_1"/>
    <property type="match status" value="1"/>
</dbReference>
<dbReference type="PANTHER" id="PTHR41368">
    <property type="entry name" value="PROTEIN YGHO"/>
    <property type="match status" value="1"/>
</dbReference>
<proteinExistence type="predicted"/>
<dbReference type="EMBL" id="SMKX01000012">
    <property type="protein sequence ID" value="TDD61682.1"/>
    <property type="molecule type" value="Genomic_DNA"/>
</dbReference>
<dbReference type="PROSITE" id="PS51186">
    <property type="entry name" value="GNAT"/>
    <property type="match status" value="1"/>
</dbReference>
<dbReference type="InterPro" id="IPR039968">
    <property type="entry name" value="BcerS-like"/>
</dbReference>
<dbReference type="InterPro" id="IPR000182">
    <property type="entry name" value="GNAT_dom"/>
</dbReference>
<evidence type="ECO:0000313" key="3">
    <source>
        <dbReference type="Proteomes" id="UP000295124"/>
    </source>
</evidence>
<dbReference type="PANTHER" id="PTHR41368:SF1">
    <property type="entry name" value="PROTEIN YGHO"/>
    <property type="match status" value="1"/>
</dbReference>
<accession>A0A4R4ZWX6</accession>
<name>A0A4R4ZWX6_9ACTN</name>
<protein>
    <submittedName>
        <fullName evidence="2">GNAT family N-acetyltransferase</fullName>
    </submittedName>
</protein>
<keyword evidence="3" id="KW-1185">Reference proteome</keyword>
<evidence type="ECO:0000313" key="2">
    <source>
        <dbReference type="EMBL" id="TDD61682.1"/>
    </source>
</evidence>